<organism evidence="16 17">
    <name type="scientific">Cotesia glomerata</name>
    <name type="common">Lepidopteran parasitic wasp</name>
    <name type="synonym">Apanteles glomeratus</name>
    <dbReference type="NCBI Taxonomy" id="32391"/>
    <lineage>
        <taxon>Eukaryota</taxon>
        <taxon>Metazoa</taxon>
        <taxon>Ecdysozoa</taxon>
        <taxon>Arthropoda</taxon>
        <taxon>Hexapoda</taxon>
        <taxon>Insecta</taxon>
        <taxon>Pterygota</taxon>
        <taxon>Neoptera</taxon>
        <taxon>Endopterygota</taxon>
        <taxon>Hymenoptera</taxon>
        <taxon>Apocrita</taxon>
        <taxon>Ichneumonoidea</taxon>
        <taxon>Braconidae</taxon>
        <taxon>Microgastrinae</taxon>
        <taxon>Cotesia</taxon>
    </lineage>
</organism>
<feature type="disulfide bond" evidence="9">
    <location>
        <begin position="138"/>
        <end position="147"/>
    </location>
</feature>
<dbReference type="SUPFAM" id="SSF57603">
    <property type="entry name" value="FnI-like domain"/>
    <property type="match status" value="2"/>
</dbReference>
<evidence type="ECO:0000256" key="2">
    <source>
        <dbReference type="ARBA" id="ARBA00007611"/>
    </source>
</evidence>
<dbReference type="SUPFAM" id="SSF57625">
    <property type="entry name" value="Invertebrate chitin-binding proteins"/>
    <property type="match status" value="1"/>
</dbReference>
<dbReference type="PROSITE" id="PS51233">
    <property type="entry name" value="VWFD"/>
    <property type="match status" value="5"/>
</dbReference>
<dbReference type="EMBL" id="JAHXZJ010000001">
    <property type="protein sequence ID" value="KAH0567479.1"/>
    <property type="molecule type" value="Genomic_DNA"/>
</dbReference>
<feature type="domain" description="VWFD" evidence="15">
    <location>
        <begin position="2469"/>
        <end position="2642"/>
    </location>
</feature>
<dbReference type="InterPro" id="IPR001846">
    <property type="entry name" value="VWF_type-D"/>
</dbReference>
<dbReference type="SMART" id="SM00192">
    <property type="entry name" value="LDLa"/>
    <property type="match status" value="1"/>
</dbReference>
<dbReference type="Pfam" id="PF00754">
    <property type="entry name" value="F5_F8_type_C"/>
    <property type="match status" value="2"/>
</dbReference>
<evidence type="ECO:0000259" key="12">
    <source>
        <dbReference type="PROSITE" id="PS50026"/>
    </source>
</evidence>
<comment type="caution">
    <text evidence="16">The sequence shown here is derived from an EMBL/GenBank/DDBJ whole genome shotgun (WGS) entry which is preliminary data.</text>
</comment>
<dbReference type="GO" id="GO:0005615">
    <property type="term" value="C:extracellular space"/>
    <property type="evidence" value="ECO:0007669"/>
    <property type="project" value="TreeGrafter"/>
</dbReference>
<dbReference type="PROSITE" id="PS50022">
    <property type="entry name" value="FA58C_3"/>
    <property type="match status" value="2"/>
</dbReference>
<keyword evidence="17" id="KW-1185">Reference proteome</keyword>
<feature type="domain" description="VWFD" evidence="15">
    <location>
        <begin position="372"/>
        <end position="550"/>
    </location>
</feature>
<dbReference type="CDD" id="cd19941">
    <property type="entry name" value="TIL"/>
    <property type="match status" value="6"/>
</dbReference>
<evidence type="ECO:0000259" key="14">
    <source>
        <dbReference type="PROSITE" id="PS50940"/>
    </source>
</evidence>
<keyword evidence="9" id="KW-0245">EGF-like domain</keyword>
<keyword evidence="8" id="KW-0325">Glycoprotein</keyword>
<proteinExistence type="inferred from homology"/>
<comment type="similarity">
    <text evidence="3">Belongs to the thrombospondin family.</text>
</comment>
<dbReference type="InterPro" id="IPR000742">
    <property type="entry name" value="EGF"/>
</dbReference>
<dbReference type="SMART" id="SM00181">
    <property type="entry name" value="EGF"/>
    <property type="match status" value="4"/>
</dbReference>
<dbReference type="PROSITE" id="PS50940">
    <property type="entry name" value="CHIT_BIND_II"/>
    <property type="match status" value="1"/>
</dbReference>
<dbReference type="InterPro" id="IPR036084">
    <property type="entry name" value="Ser_inhib-like_sf"/>
</dbReference>
<name>A0AAV7J5I9_COTGL</name>
<accession>A0AAV7J5I9</accession>
<dbReference type="PROSITE" id="PS00022">
    <property type="entry name" value="EGF_1"/>
    <property type="match status" value="2"/>
</dbReference>
<dbReference type="Pfam" id="PF00094">
    <property type="entry name" value="VWD"/>
    <property type="match status" value="5"/>
</dbReference>
<gene>
    <name evidence="16" type="ORF">KQX54_010353</name>
</gene>
<dbReference type="Pfam" id="PF01826">
    <property type="entry name" value="TIL"/>
    <property type="match status" value="5"/>
</dbReference>
<dbReference type="CDD" id="cd00057">
    <property type="entry name" value="FA58C"/>
    <property type="match status" value="2"/>
</dbReference>
<comment type="similarity">
    <text evidence="2">Belongs to the serine protease inhibitor-like (TIL domain-containing) family.</text>
</comment>
<evidence type="ECO:0008006" key="18">
    <source>
        <dbReference type="Google" id="ProtNLM"/>
    </source>
</evidence>
<dbReference type="PANTHER" id="PTHR11339:SF386">
    <property type="entry name" value="HEMOLECTIN, ISOFORM A"/>
    <property type="match status" value="1"/>
</dbReference>
<dbReference type="InterPro" id="IPR006207">
    <property type="entry name" value="Cys_knot_C"/>
</dbReference>
<keyword evidence="5" id="KW-0677">Repeat</keyword>
<evidence type="ECO:0000313" key="16">
    <source>
        <dbReference type="EMBL" id="KAH0567479.1"/>
    </source>
</evidence>
<dbReference type="InterPro" id="IPR008979">
    <property type="entry name" value="Galactose-bd-like_sf"/>
</dbReference>
<feature type="domain" description="Chitin-binding type-2" evidence="14">
    <location>
        <begin position="1623"/>
        <end position="1687"/>
    </location>
</feature>
<dbReference type="FunFam" id="2.10.25.10:FF:000055">
    <property type="entry name" value="alpha-tectorin isoform X1"/>
    <property type="match status" value="1"/>
</dbReference>
<dbReference type="PANTHER" id="PTHR11339">
    <property type="entry name" value="EXTRACELLULAR MATRIX GLYCOPROTEIN RELATED"/>
    <property type="match status" value="1"/>
</dbReference>
<feature type="domain" description="VWFD" evidence="15">
    <location>
        <begin position="2793"/>
        <end position="2976"/>
    </location>
</feature>
<dbReference type="GO" id="GO:0031012">
    <property type="term" value="C:extracellular matrix"/>
    <property type="evidence" value="ECO:0007669"/>
    <property type="project" value="TreeGrafter"/>
</dbReference>
<dbReference type="SMART" id="SM00216">
    <property type="entry name" value="VWD"/>
    <property type="match status" value="5"/>
</dbReference>
<dbReference type="InterPro" id="IPR000421">
    <property type="entry name" value="FA58C"/>
</dbReference>
<keyword evidence="10" id="KW-0732">Signal</keyword>
<keyword evidence="6" id="KW-0722">Serine protease inhibitor</keyword>
<sequence>MNLELQLLYFLVIYGSLRLCKAHICIPECQNGGICVAPNQCQCQEGFAGPQCQIRDEMCMSPPMVIGARPECTFRSCTVSCLNKFTFPDGSSVTYLSCRNGVWVPDNSQWVSVPDCKPSCTPPCQNGGICINSDMCQCPPSYRGPECQYSKEVCDANKMAFNGNRKCKGNEEMMSCEISCPDSSEFTSPPAKEYICYYSKGGFEPEPIPQCNIQSTWQTARHLNFMTSTSKFFQQSYTSSQQGLGSGLSLGFGTGYQNSSSSAKYGLSLGTNFGNQNNGYIFQKQYSSSSKYGFSYGSGSSSVNYGLTLGSTFGNQIGDYISQNKYTIGSGYSGQSGYSSNYQSDQQYKTNSGSQFINSQIQSNELFHTEPKTCFTWGGNHFKTFDGAMYSFNGNCAYILVQEIEFETFTIAMQNSPSCERSEENCHKIIKIFLSDKEYILTLNDKGIPILKSLNKNLPIPAKLPGIEVEISSHFVLVFLNSLEASLKWDARHFLQIKVSESLWGKVAGLCGRMNGDINDDKTTRNNKHPQSIATFASSWKILNLGEICDDNINELYSCDNGKNLTQNATDFCSKLLSDPKFTMCSKAMDSKVLEEYCQWDYCNCQLTDKSYCSCETMGVYIRQCHHDGIINFLDWRSDETCPMQCPGGKMYRACGPKSQATCTADFMISSLSDGSCEEGCFCSENTVLHNEKCIAKEECPCTFRGKLFQPGESVSKDCNTCTCLSGKWICTEVICSARCAVIGDPHYTTFDGKNYDFMGKCNYYLVNGDNYSIETQNVQCSGAISESVDFAKAAYEAPSCTKSVTIRLGPVVIKLKQNLQVLINGEDVAVLPIKAKGAKIRFASNLFVVVDIENGLQVWWDGISSVFVKAPPEFRGKTKGLCGTFNANQKDDFLTPAGDIEQSDVAFANKWKTNEACTNIEMKEPQHPCKTNPERQHESEKYCAQLRGDVFSSCNWYVDPEPFYDDCKYDMCACAGDIKQCLSPTFAAYARQCAISGVEILWRDKVEGFQLHCPQGQEYQVCGSSCARSCKDISFNPNCKEECVEGCNCPKGQTLNAQGECAPIGECPCKYDGLEFNAGYREIRSEGLSKNLCTCASGVWTCNPATEEEIKKYPASGSLNPICDVSKHFKMTKCEPIEPRTCRNMHAAPNQSPAVCQPGCVCKKGYVLDTISKTCVKKKECPCYHSGISYLEGFSIQQDCNTCKCSNGKWNCTNRICSKVCSVWGDSHYTTFDEKSYDFQGSCDYVLAKGSLGEDDTFDISIQNVPCGNVEVSCSKSVTLTVGSSSNQESITLAHGKEIPFRIFKRIIIRRSGLFIFLDVPDLGLVLQWDQGTRVYVLLDPKWKTHTKGLCGDYNDNAEDDFKTPSGGIPEVSARLFGDSWKKNDYCPEPAEEIDTCLKNPARKVWGLEKCGFLQSEVFEVCHKELDPAPFVQRCVFDTCACNQGDDCHCLCTALSSYAHECNRRGFPIRWRCSERCPMQCPDEFIYTPCMSTCPYETCDNLATFNDRKQSCAEDTCVEGCAPEECPKGYVFRNSSFIECVPRSKCKPICNEIEGILYYEGDKVSSDECQTCFCSHGKITCSGAACSKSKIVLPPPESFLAASNVTIITNKTIVTHITKIYSGSCTVNGEYLPHTSNCQIFYHCGPGASGLEWFEKSCGPGTLYNSVTKVCDWPDNVIAVRPECGSTSSDIQADSRCKEGEYWNKCAVECNRLCDYYHHILVLQNYCTLDNNCVPGCIKNNNVCSANKYWRDFDTCVELRNCPCKSHSGEQVKPGAVKKESDCEVCQCLSNYYTCDRSACLSVFVNESTHVQTVTEDYKVITLDRQKIIVTSTVSPAKPCYSNKFLSIFEHTVDGEILFNASSSIDSEHKPEYAKLITSSSAKNDSLKNWQPKFMDSEQWLEIILPRLEPIYGIIMQGSLAEEKYVTSYKLLYSQDGKTFSYILDSAQKNPQLFQGKIDAKIPVKEFFLEPIEAKILIINPQTWHHAIAIKVDLLGCDEHYTVDMNRTALVNRTFHEVVAVKPICDDAMGLNSGAMVEQQVTASSTLDKMFPNIQLSSPGLWRPLLDTPTQYVQFDFLQNVNLTGIETKGFDNIWTAAYKIFYGEDEMCKNPVIDNQGNEKVFLGNVDSNTTKVNYFDKPIRGRYLRIQPVKWHQHVGFKVEVHGCFIPYPKIELEEPEENQQDQSFCNLCPGIYQDLSRNACNCNESSWWTGEACVLRQECPCVVNSITYSVGVSYETKDCQTCSCAMNGVPECQPKLCDPCKPGLQSIITELCGCTCKPCPPGMRLCPTSNICIREADWCNGVKDCPDDETGCQISISQNSFDQHHQVTVQETSTVVVTVRCEVPTCPPGYNTIPIKKPSAENITDPSLLANEAPAIDIRSQFSSPSKIENSIQNENKFKPFEFECQQYLCVSSQQITVSEKYESLIKCPEAKCPPNYEVVYEPSSLYDQAACPNFMCRPPPPAEVVCNITGRSFNTFDKLEYKYDICDHLLVRDMYKNLWYIALRKSCDKKSCYKMLEIASDNNTILLYSNMSVSINKNNFAPEEIVNLHDEGNSFEVTQIGNILKFVSQKYGFWLTWDQNANVKISVTTQLIKHIDGMCGYYDNNIENDRLKSDGSQAITSKDFGDSWALIDLSECETERCPKQSLEEAQKICHALKDKSFSVCNNVIEINKYISRCIETTCECLSENVKPEECRCRELQSFVRDCQAADNNVDLSSWRNIHSCNMDCPSPLIYKDCFRRKCEITCDNLQEIGACPSTDGFCYSGCFCPDGTVRKGNDCISPTECRDCSCNGLGYSNFIDFNNREFSFAGNCSYVLSQDIGKSKEEEHTYRVFMKNVPWDGGIFTKALVVMYKEHFVEIEQDLKTQDFILEVDNNPIKAPFENSWMSLTEKPNNDINILIPAIQLEVTSYKKNFGFTIRIPSKIFGSAIEGLCGSCSIIEEKGFRKSNNEFTEDVNEFGLSWLVTGVPEVQLVSAEECLSQPVKTCDLKTNNSCSVLSNKDIFGKCHNKIDPMPFIKSCQNTLCAEGDACGDIEAYARECRESNLCIDWRSSQLCPLSCSGNLEYKTCGPSCPETCDSLRKNETRKCASDLVEGCFCPKDHVLHNDECIPEKKCFVCDKEGHLEGETWHPDKCTNCSCKNQIVNCETTKCSAVETVCLENYNRLQVPGTEEECCPKYRCVPIIVPPKNITCEKAQHPKCGYGQIIKATNGTDGCQKFNCQCMPRKECPPTTLLANDKEKLKQPGFTEIVDTKGCCPQSSVVCKPETCPEKPKCPEYYNITKQIIPGLCCPIYKCQPPQDKCLYVVTRNNKTESHAAKIGEKWTKGLCEHCVCEKSTDIIPKSSCTKIQCSKIYDHSDSKNYKLKKVTVEGQCCPRMERVACKHGDKFYNVGEKWRSNPNDVCETVRCVNETNFGIQKKIIKENCKTTCEKGYEYKPSENKNVTCCGVCIPTSCVVDGSLKVIGEKWHSEDFCTNYECIYNNQSLRIKESVTKCEKVDPLEEEKYEIKTEKIAGQCCPAYSRIGCRSENKTYLPGMSWTNSKNSCITEECLNKTGKIKLVQTVRTCNQNCKLGWEYRDPKEGECCGECEQIYCIEDGILHQINATWQSDDNCKTYICQIKDNQLIVNSTSQQCPDVSYCKSVRINDDGCCQVCADKKTTYLEEFNNKTVKNCNSFESTVSLCNVITVDKERTVGIIAVNKKRHGLCKNEELIEDFSQCYGTCNEKMQFDAVTQRQLKECNCCRPVGKMRRITVDLTCDDKTKFPQHVRVPNKCSCLGCNNNLFEKVRANRKA</sequence>
<dbReference type="InterPro" id="IPR002172">
    <property type="entry name" value="LDrepeatLR_classA_rpt"/>
</dbReference>
<dbReference type="GO" id="GO:0007399">
    <property type="term" value="P:nervous system development"/>
    <property type="evidence" value="ECO:0007669"/>
    <property type="project" value="UniProtKB-ARBA"/>
</dbReference>
<evidence type="ECO:0000256" key="9">
    <source>
        <dbReference type="PROSITE-ProRule" id="PRU00076"/>
    </source>
</evidence>
<protein>
    <recommendedName>
        <fullName evidence="18">Hemocytin</fullName>
    </recommendedName>
</protein>
<dbReference type="Pfam" id="PF08742">
    <property type="entry name" value="C8"/>
    <property type="match status" value="5"/>
</dbReference>
<evidence type="ECO:0000259" key="11">
    <source>
        <dbReference type="PROSITE" id="PS50022"/>
    </source>
</evidence>
<dbReference type="SMART" id="SM00214">
    <property type="entry name" value="VWC"/>
    <property type="match status" value="8"/>
</dbReference>
<feature type="domain" description="EGF-like" evidence="12">
    <location>
        <begin position="117"/>
        <end position="148"/>
    </location>
</feature>
<evidence type="ECO:0000256" key="4">
    <source>
        <dbReference type="ARBA" id="ARBA00022690"/>
    </source>
</evidence>
<feature type="disulfide bond" evidence="9">
    <location>
        <begin position="25"/>
        <end position="35"/>
    </location>
</feature>
<dbReference type="InterPro" id="IPR014853">
    <property type="entry name" value="VWF/SSPO/ZAN-like_Cys-rich_dom"/>
</dbReference>
<dbReference type="SMART" id="SM00494">
    <property type="entry name" value="ChtBD2"/>
    <property type="match status" value="1"/>
</dbReference>
<feature type="domain" description="VWFD" evidence="15">
    <location>
        <begin position="738"/>
        <end position="919"/>
    </location>
</feature>
<dbReference type="InterPro" id="IPR050780">
    <property type="entry name" value="Mucin_vWF_Thrombospondin_sf"/>
</dbReference>
<feature type="chain" id="PRO_5043653106" description="Hemocytin" evidence="10">
    <location>
        <begin position="23"/>
        <end position="3796"/>
    </location>
</feature>
<comment type="subcellular location">
    <subcellularLocation>
        <location evidence="1">Secreted</location>
        <location evidence="1">Extracellular space</location>
    </subcellularLocation>
</comment>
<dbReference type="SMART" id="SM00215">
    <property type="entry name" value="VWC_out"/>
    <property type="match status" value="2"/>
</dbReference>
<dbReference type="SUPFAM" id="SSF57567">
    <property type="entry name" value="Serine protease inhibitors"/>
    <property type="match status" value="6"/>
</dbReference>
<comment type="caution">
    <text evidence="9">Lacks conserved residue(s) required for the propagation of feature annotation.</text>
</comment>
<evidence type="ECO:0000256" key="7">
    <source>
        <dbReference type="ARBA" id="ARBA00023157"/>
    </source>
</evidence>
<evidence type="ECO:0000256" key="1">
    <source>
        <dbReference type="ARBA" id="ARBA00004239"/>
    </source>
</evidence>
<feature type="domain" description="F5/8 type C" evidence="11">
    <location>
        <begin position="2026"/>
        <end position="2167"/>
    </location>
</feature>
<dbReference type="PROSITE" id="PS50026">
    <property type="entry name" value="EGF_3"/>
    <property type="match status" value="2"/>
</dbReference>
<evidence type="ECO:0000259" key="15">
    <source>
        <dbReference type="PROSITE" id="PS51233"/>
    </source>
</evidence>
<dbReference type="SUPFAM" id="SSF57196">
    <property type="entry name" value="EGF/Laminin"/>
    <property type="match status" value="1"/>
</dbReference>
<evidence type="ECO:0000256" key="10">
    <source>
        <dbReference type="SAM" id="SignalP"/>
    </source>
</evidence>
<feature type="domain" description="F5/8 type C" evidence="11">
    <location>
        <begin position="1841"/>
        <end position="1998"/>
    </location>
</feature>
<dbReference type="PROSITE" id="PS50184">
    <property type="entry name" value="VWFC_2"/>
    <property type="match status" value="1"/>
</dbReference>
<dbReference type="GO" id="GO:0004867">
    <property type="term" value="F:serine-type endopeptidase inhibitor activity"/>
    <property type="evidence" value="ECO:0007669"/>
    <property type="project" value="UniProtKB-KW"/>
</dbReference>
<keyword evidence="4" id="KW-0646">Protease inhibitor</keyword>
<keyword evidence="7 9" id="KW-1015">Disulfide bond</keyword>
<dbReference type="CDD" id="cd00054">
    <property type="entry name" value="EGF_CA"/>
    <property type="match status" value="1"/>
</dbReference>
<dbReference type="Pfam" id="PF23244">
    <property type="entry name" value="VWF"/>
    <property type="match status" value="1"/>
</dbReference>
<dbReference type="Proteomes" id="UP000826195">
    <property type="component" value="Unassembled WGS sequence"/>
</dbReference>
<evidence type="ECO:0000313" key="17">
    <source>
        <dbReference type="Proteomes" id="UP000826195"/>
    </source>
</evidence>
<dbReference type="SMART" id="SM00041">
    <property type="entry name" value="CT"/>
    <property type="match status" value="1"/>
</dbReference>
<dbReference type="PROSITE" id="PS01208">
    <property type="entry name" value="VWFC_1"/>
    <property type="match status" value="1"/>
</dbReference>
<feature type="domain" description="VWFD" evidence="15">
    <location>
        <begin position="1220"/>
        <end position="1389"/>
    </location>
</feature>
<dbReference type="InterPro" id="IPR001007">
    <property type="entry name" value="VWF_dom"/>
</dbReference>
<evidence type="ECO:0000259" key="13">
    <source>
        <dbReference type="PROSITE" id="PS50184"/>
    </source>
</evidence>
<feature type="signal peptide" evidence="10">
    <location>
        <begin position="1"/>
        <end position="22"/>
    </location>
</feature>
<dbReference type="Gene3D" id="2.10.25.10">
    <property type="entry name" value="Laminin"/>
    <property type="match status" value="8"/>
</dbReference>
<dbReference type="SMART" id="SM00231">
    <property type="entry name" value="FA58C"/>
    <property type="match status" value="2"/>
</dbReference>
<dbReference type="GO" id="GO:0008061">
    <property type="term" value="F:chitin binding"/>
    <property type="evidence" value="ECO:0007669"/>
    <property type="project" value="InterPro"/>
</dbReference>
<dbReference type="InterPro" id="IPR002557">
    <property type="entry name" value="Chitin-bd_dom"/>
</dbReference>
<dbReference type="InterPro" id="IPR036508">
    <property type="entry name" value="Chitin-bd_dom_sf"/>
</dbReference>
<dbReference type="SMART" id="SM00832">
    <property type="entry name" value="C8"/>
    <property type="match status" value="5"/>
</dbReference>
<feature type="domain" description="VWFC" evidence="13">
    <location>
        <begin position="3117"/>
        <end position="3185"/>
    </location>
</feature>
<dbReference type="Gene3D" id="2.60.120.260">
    <property type="entry name" value="Galactose-binding domain-like"/>
    <property type="match status" value="2"/>
</dbReference>
<evidence type="ECO:0000256" key="5">
    <source>
        <dbReference type="ARBA" id="ARBA00022737"/>
    </source>
</evidence>
<dbReference type="FunFam" id="2.10.25.10:FF:000674">
    <property type="entry name" value="Mucin-2"/>
    <property type="match status" value="1"/>
</dbReference>
<feature type="domain" description="EGF-like" evidence="12">
    <location>
        <begin position="21"/>
        <end position="53"/>
    </location>
</feature>
<evidence type="ECO:0000256" key="6">
    <source>
        <dbReference type="ARBA" id="ARBA00022900"/>
    </source>
</evidence>
<dbReference type="InterPro" id="IPR002919">
    <property type="entry name" value="TIL_dom"/>
</dbReference>
<reference evidence="16 17" key="1">
    <citation type="journal article" date="2021" name="J. Hered.">
        <title>A chromosome-level genome assembly of the parasitoid wasp, Cotesia glomerata (Hymenoptera: Braconidae).</title>
        <authorList>
            <person name="Pinto B.J."/>
            <person name="Weis J.J."/>
            <person name="Gamble T."/>
            <person name="Ode P.J."/>
            <person name="Paul R."/>
            <person name="Zaspel J.M."/>
        </authorList>
    </citation>
    <scope>NUCLEOTIDE SEQUENCE [LARGE SCALE GENOMIC DNA]</scope>
    <source>
        <strain evidence="16">CgM1</strain>
    </source>
</reference>
<evidence type="ECO:0000256" key="8">
    <source>
        <dbReference type="ARBA" id="ARBA00023180"/>
    </source>
</evidence>
<feature type="disulfide bond" evidence="9">
    <location>
        <begin position="43"/>
        <end position="52"/>
    </location>
</feature>
<evidence type="ECO:0000256" key="3">
    <source>
        <dbReference type="ARBA" id="ARBA00009456"/>
    </source>
</evidence>
<dbReference type="SUPFAM" id="SSF49785">
    <property type="entry name" value="Galactose-binding domain-like"/>
    <property type="match status" value="2"/>
</dbReference>
<dbReference type="PROSITE" id="PS01186">
    <property type="entry name" value="EGF_2"/>
    <property type="match status" value="1"/>
</dbReference>
<feature type="disulfide bond" evidence="9">
    <location>
        <begin position="120"/>
        <end position="130"/>
    </location>
</feature>